<evidence type="ECO:0000313" key="9">
    <source>
        <dbReference type="Proteomes" id="UP000001876"/>
    </source>
</evidence>
<keyword evidence="1 6" id="KW-0148">Chlorophyll</keyword>
<dbReference type="GeneID" id="9687860"/>
<feature type="binding site" evidence="6">
    <location>
        <position position="162"/>
    </location>
    <ligand>
        <name>chlorophyll a</name>
        <dbReference type="ChEBI" id="CHEBI:58416"/>
        <label>1</label>
    </ligand>
</feature>
<feature type="non-terminal residue" evidence="8">
    <location>
        <position position="224"/>
    </location>
</feature>
<comment type="function">
    <text evidence="7">The light-harvesting complex (LHC) functions as a light receptor, it captures and delivers excitation energy to photosystems with which it is closely associated.</text>
</comment>
<comment type="subcellular location">
    <subcellularLocation>
        <location evidence="7">Plastid</location>
        <location evidence="7">Chloroplast thylakoid membrane</location>
    </subcellularLocation>
</comment>
<dbReference type="eggNOG" id="ENOG502RXY6">
    <property type="taxonomic scope" value="Eukaryota"/>
</dbReference>
<evidence type="ECO:0000256" key="5">
    <source>
        <dbReference type="ARBA" id="ARBA00022991"/>
    </source>
</evidence>
<dbReference type="OrthoDB" id="423598at2759"/>
<dbReference type="GO" id="GO:0009535">
    <property type="term" value="C:chloroplast thylakoid membrane"/>
    <property type="evidence" value="ECO:0007669"/>
    <property type="project" value="UniProtKB-SubCell"/>
</dbReference>
<dbReference type="InterPro" id="IPR022796">
    <property type="entry name" value="Chloroa_b-bind"/>
</dbReference>
<name>C1N3R3_MICPC</name>
<evidence type="ECO:0000256" key="4">
    <source>
        <dbReference type="ARBA" id="ARBA00022640"/>
    </source>
</evidence>
<keyword evidence="2 7" id="KW-0150">Chloroplast</keyword>
<dbReference type="KEGG" id="mpp:MICPUCDRAFT_11257"/>
<keyword evidence="4 7" id="KW-0934">Plastid</keyword>
<evidence type="ECO:0000256" key="2">
    <source>
        <dbReference type="ARBA" id="ARBA00022528"/>
    </source>
</evidence>
<dbReference type="Gene3D" id="1.10.3460.10">
    <property type="entry name" value="Chlorophyll a/b binding protein domain"/>
    <property type="match status" value="1"/>
</dbReference>
<dbReference type="SUPFAM" id="SSF103511">
    <property type="entry name" value="Chlorophyll a-b binding protein"/>
    <property type="match status" value="1"/>
</dbReference>
<evidence type="ECO:0000256" key="7">
    <source>
        <dbReference type="RuleBase" id="RU363080"/>
    </source>
</evidence>
<feature type="binding site" description="axial binding residue" evidence="6">
    <location>
        <position position="52"/>
    </location>
    <ligand>
        <name>chlorophyll b</name>
        <dbReference type="ChEBI" id="CHEBI:61721"/>
        <label>1</label>
    </ligand>
    <ligandPart>
        <name>Mg</name>
        <dbReference type="ChEBI" id="CHEBI:25107"/>
    </ligandPart>
</feature>
<evidence type="ECO:0000313" key="8">
    <source>
        <dbReference type="EMBL" id="EEH53478.1"/>
    </source>
</evidence>
<keyword evidence="9" id="KW-1185">Reference proteome</keyword>
<gene>
    <name evidence="8" type="ORF">MICPUCDRAFT_11257</name>
</gene>
<keyword evidence="7" id="KW-0604">Photosystem II</keyword>
<dbReference type="RefSeq" id="XP_003062659.1">
    <property type="nucleotide sequence ID" value="XM_003062613.1"/>
</dbReference>
<keyword evidence="7" id="KW-0793">Thylakoid</keyword>
<feature type="binding site" evidence="6">
    <location>
        <position position="47"/>
    </location>
    <ligand>
        <name>chlorophyll a</name>
        <dbReference type="ChEBI" id="CHEBI:58416"/>
        <label>1</label>
    </ligand>
</feature>
<dbReference type="GO" id="GO:0009523">
    <property type="term" value="C:photosystem II"/>
    <property type="evidence" value="ECO:0007669"/>
    <property type="project" value="UniProtKB-KW"/>
</dbReference>
<feature type="non-terminal residue" evidence="8">
    <location>
        <position position="1"/>
    </location>
</feature>
<evidence type="ECO:0000256" key="1">
    <source>
        <dbReference type="ARBA" id="ARBA00022494"/>
    </source>
</evidence>
<dbReference type="STRING" id="564608.C1N3R3"/>
<feature type="binding site" description="axial binding residue" evidence="6">
    <location>
        <position position="122"/>
    </location>
    <ligand>
        <name>chlorophyll b</name>
        <dbReference type="ChEBI" id="CHEBI:61721"/>
        <label>1</label>
    </ligand>
    <ligandPart>
        <name>Mg</name>
        <dbReference type="ChEBI" id="CHEBI:25107"/>
    </ligandPart>
</feature>
<proteinExistence type="inferred from homology"/>
<reference evidence="8 9" key="1">
    <citation type="journal article" date="2009" name="Science">
        <title>Green evolution and dynamic adaptations revealed by genomes of the marine picoeukaryotes Micromonas.</title>
        <authorList>
            <person name="Worden A.Z."/>
            <person name="Lee J.H."/>
            <person name="Mock T."/>
            <person name="Rouze P."/>
            <person name="Simmons M.P."/>
            <person name="Aerts A.L."/>
            <person name="Allen A.E."/>
            <person name="Cuvelier M.L."/>
            <person name="Derelle E."/>
            <person name="Everett M.V."/>
            <person name="Foulon E."/>
            <person name="Grimwood J."/>
            <person name="Gundlach H."/>
            <person name="Henrissat B."/>
            <person name="Napoli C."/>
            <person name="McDonald S.M."/>
            <person name="Parker M.S."/>
            <person name="Rombauts S."/>
            <person name="Salamov A."/>
            <person name="Von Dassow P."/>
            <person name="Badger J.H."/>
            <person name="Coutinho P.M."/>
            <person name="Demir E."/>
            <person name="Dubchak I."/>
            <person name="Gentemann C."/>
            <person name="Eikrem W."/>
            <person name="Gready J.E."/>
            <person name="John U."/>
            <person name="Lanier W."/>
            <person name="Lindquist E.A."/>
            <person name="Lucas S."/>
            <person name="Mayer K.F."/>
            <person name="Moreau H."/>
            <person name="Not F."/>
            <person name="Otillar R."/>
            <person name="Panaud O."/>
            <person name="Pangilinan J."/>
            <person name="Paulsen I."/>
            <person name="Piegu B."/>
            <person name="Poliakov A."/>
            <person name="Robbens S."/>
            <person name="Schmutz J."/>
            <person name="Toulza E."/>
            <person name="Wyss T."/>
            <person name="Zelensky A."/>
            <person name="Zhou K."/>
            <person name="Armbrust E.V."/>
            <person name="Bhattacharya D."/>
            <person name="Goodenough U.W."/>
            <person name="Van de Peer Y."/>
            <person name="Grigoriev I.V."/>
        </authorList>
    </citation>
    <scope>NUCLEOTIDE SEQUENCE [LARGE SCALE GENOMIC DNA]</scope>
    <source>
        <strain evidence="8 9">CCMP1545</strain>
    </source>
</reference>
<feature type="binding site" evidence="6">
    <location>
        <position position="50"/>
    </location>
    <ligand>
        <name>chlorophyll a</name>
        <dbReference type="ChEBI" id="CHEBI:58416"/>
        <label>1</label>
    </ligand>
</feature>
<dbReference type="Pfam" id="PF00504">
    <property type="entry name" value="Chloroa_b-bind"/>
    <property type="match status" value="1"/>
</dbReference>
<dbReference type="AlphaFoldDB" id="C1N3R3"/>
<protein>
    <recommendedName>
        <fullName evidence="7">Chlorophyll a-b binding protein, chloroplastic</fullName>
    </recommendedName>
</protein>
<dbReference type="GO" id="GO:0009765">
    <property type="term" value="P:photosynthesis, light harvesting"/>
    <property type="evidence" value="ECO:0007669"/>
    <property type="project" value="InterPro"/>
</dbReference>
<dbReference type="OMA" id="HVPGDYG"/>
<feature type="binding site" description="axial binding residue" evidence="6">
    <location>
        <position position="156"/>
    </location>
    <ligand>
        <name>chlorophyll b</name>
        <dbReference type="ChEBI" id="CHEBI:61721"/>
        <label>2</label>
    </ligand>
    <ligandPart>
        <name>Mg</name>
        <dbReference type="ChEBI" id="CHEBI:25107"/>
    </ligandPart>
</feature>
<dbReference type="EMBL" id="GG663746">
    <property type="protein sequence ID" value="EEH53478.1"/>
    <property type="molecule type" value="Genomic_DNA"/>
</dbReference>
<feature type="binding site" evidence="6">
    <location>
        <position position="157"/>
    </location>
    <ligand>
        <name>chlorophyll a</name>
        <dbReference type="ChEBI" id="CHEBI:58416"/>
        <label>1</label>
    </ligand>
</feature>
<feature type="binding site" evidence="6">
    <location>
        <position position="160"/>
    </location>
    <ligand>
        <name>chlorophyll b</name>
        <dbReference type="ChEBI" id="CHEBI:61721"/>
        <label>3</label>
    </ligand>
</feature>
<keyword evidence="3 7" id="KW-0602">Photosynthesis</keyword>
<dbReference type="PANTHER" id="PTHR21649">
    <property type="entry name" value="CHLOROPHYLL A/B BINDING PROTEIN"/>
    <property type="match status" value="1"/>
</dbReference>
<sequence>GKTFASLADAVNAGVVRGVGPFPDGVDAFGFFNDIKETEAQRYADVEITHGRVAMLAALGFLVGEYVEGSSFLFDAQVTGPAINHFQQVPPLFWGLIGAIIFVSESSRVQKAWQSPFDAAELFLMNPDHVPGDYGFDPLGLSAGKDDAWLADMKLKELNNGRLAMVSILAMVIQELRTGINILPADYAEFFGGTGALQTLEEKCAGAPDEAACAKAFEAAERAA</sequence>
<organism evidence="9">
    <name type="scientific">Micromonas pusilla (strain CCMP1545)</name>
    <name type="common">Picoplanktonic green alga</name>
    <dbReference type="NCBI Taxonomy" id="564608"/>
    <lineage>
        <taxon>Eukaryota</taxon>
        <taxon>Viridiplantae</taxon>
        <taxon>Chlorophyta</taxon>
        <taxon>Mamiellophyceae</taxon>
        <taxon>Mamiellales</taxon>
        <taxon>Mamiellaceae</taxon>
        <taxon>Micromonas</taxon>
    </lineage>
</organism>
<dbReference type="Proteomes" id="UP000001876">
    <property type="component" value="Unassembled WGS sequence"/>
</dbReference>
<keyword evidence="5 7" id="KW-0157">Chromophore</keyword>
<feature type="binding site" evidence="6">
    <location>
        <position position="174"/>
    </location>
    <ligand>
        <name>chlorophyll a</name>
        <dbReference type="ChEBI" id="CHEBI:58416"/>
        <label>1</label>
    </ligand>
</feature>
<accession>C1N3R3</accession>
<evidence type="ECO:0000256" key="3">
    <source>
        <dbReference type="ARBA" id="ARBA00022531"/>
    </source>
</evidence>
<comment type="similarity">
    <text evidence="7">Belongs to the light-harvesting chlorophyll a/b-binding (LHC) protein family.</text>
</comment>
<dbReference type="GO" id="GO:0016168">
    <property type="term" value="F:chlorophyll binding"/>
    <property type="evidence" value="ECO:0007669"/>
    <property type="project" value="UniProtKB-KW"/>
</dbReference>
<dbReference type="InterPro" id="IPR001344">
    <property type="entry name" value="Chloro_AB-bd_pln"/>
</dbReference>
<dbReference type="GO" id="GO:0009522">
    <property type="term" value="C:photosystem I"/>
    <property type="evidence" value="ECO:0007669"/>
    <property type="project" value="UniProtKB-KW"/>
</dbReference>
<evidence type="ECO:0000256" key="6">
    <source>
        <dbReference type="PIRSR" id="PIRSR601344-1"/>
    </source>
</evidence>
<keyword evidence="7" id="KW-0603">Photosystem I</keyword>